<comment type="function">
    <text evidence="1">Produces ATP from ADP in the presence of a proton gradient across the membrane. The gamma chain is believed to be important in regulating ATPase activity and the flow of protons through the CF(0) complex.</text>
</comment>
<dbReference type="GO" id="GO:0046933">
    <property type="term" value="F:proton-transporting ATP synthase activity, rotational mechanism"/>
    <property type="evidence" value="ECO:0007669"/>
    <property type="project" value="InterPro"/>
</dbReference>
<dbReference type="Pfam" id="PF00231">
    <property type="entry name" value="ATP-synt"/>
    <property type="match status" value="1"/>
</dbReference>
<evidence type="ECO:0000256" key="8">
    <source>
        <dbReference type="ARBA" id="ARBA00023196"/>
    </source>
</evidence>
<evidence type="ECO:0000313" key="10">
    <source>
        <dbReference type="EMBL" id="HJD53437.1"/>
    </source>
</evidence>
<keyword evidence="7" id="KW-0472">Membrane</keyword>
<dbReference type="SUPFAM" id="SSF52943">
    <property type="entry name" value="ATP synthase (F1-ATPase), gamma subunit"/>
    <property type="match status" value="1"/>
</dbReference>
<dbReference type="EMBL" id="DWUP01000161">
    <property type="protein sequence ID" value="HJD53437.1"/>
    <property type="molecule type" value="Genomic_DNA"/>
</dbReference>
<comment type="similarity">
    <text evidence="3">Belongs to the ATPase gamma chain family.</text>
</comment>
<keyword evidence="8" id="KW-0139">CF(1)</keyword>
<keyword evidence="6" id="KW-0406">Ion transport</keyword>
<reference evidence="10" key="2">
    <citation type="submission" date="2021-04" db="EMBL/GenBank/DDBJ databases">
        <authorList>
            <person name="Gilroy R."/>
        </authorList>
    </citation>
    <scope>NUCLEOTIDE SEQUENCE</scope>
    <source>
        <strain evidence="10">MalCec1-1739</strain>
    </source>
</reference>
<reference evidence="10" key="1">
    <citation type="journal article" date="2021" name="PeerJ">
        <title>Extensive microbial diversity within the chicken gut microbiome revealed by metagenomics and culture.</title>
        <authorList>
            <person name="Gilroy R."/>
            <person name="Ravi A."/>
            <person name="Getino M."/>
            <person name="Pursley I."/>
            <person name="Horton D.L."/>
            <person name="Alikhan N.F."/>
            <person name="Baker D."/>
            <person name="Gharbi K."/>
            <person name="Hall N."/>
            <person name="Watson M."/>
            <person name="Adriaenssens E.M."/>
            <person name="Foster-Nyarko E."/>
            <person name="Jarju S."/>
            <person name="Secka A."/>
            <person name="Antonio M."/>
            <person name="Oren A."/>
            <person name="Chaudhuri R.R."/>
            <person name="La Ragione R."/>
            <person name="Hildebrand F."/>
            <person name="Pallen M.J."/>
        </authorList>
    </citation>
    <scope>NUCLEOTIDE SEQUENCE</scope>
    <source>
        <strain evidence="10">MalCec1-1739</strain>
    </source>
</reference>
<accession>A0A9D2ZUU9</accession>
<dbReference type="Gene3D" id="3.40.1380.10">
    <property type="match status" value="1"/>
</dbReference>
<protein>
    <submittedName>
        <fullName evidence="10">F0F1 ATP synthase subunit gamma</fullName>
    </submittedName>
</protein>
<evidence type="ECO:0000256" key="9">
    <source>
        <dbReference type="ARBA" id="ARBA00023310"/>
    </source>
</evidence>
<comment type="subcellular location">
    <subcellularLocation>
        <location evidence="2">Membrane</location>
        <topology evidence="2">Peripheral membrane protein</topology>
    </subcellularLocation>
</comment>
<evidence type="ECO:0000256" key="6">
    <source>
        <dbReference type="ARBA" id="ARBA00023065"/>
    </source>
</evidence>
<dbReference type="CDD" id="cd12151">
    <property type="entry name" value="F1-ATPase_gamma"/>
    <property type="match status" value="1"/>
</dbReference>
<evidence type="ECO:0000256" key="5">
    <source>
        <dbReference type="ARBA" id="ARBA00022781"/>
    </source>
</evidence>
<dbReference type="InterPro" id="IPR035968">
    <property type="entry name" value="ATP_synth_F1_ATPase_gsu"/>
</dbReference>
<dbReference type="Proteomes" id="UP000787625">
    <property type="component" value="Unassembled WGS sequence"/>
</dbReference>
<keyword evidence="5" id="KW-0375">Hydrogen ion transport</keyword>
<organism evidence="10 11">
    <name type="scientific">Candidatus Avibacteroides avistercoris</name>
    <dbReference type="NCBI Taxonomy" id="2840690"/>
    <lineage>
        <taxon>Bacteria</taxon>
        <taxon>Pseudomonadati</taxon>
        <taxon>Bacteroidota</taxon>
        <taxon>Bacteroidia</taxon>
        <taxon>Bacteroidales</taxon>
        <taxon>Bacteroidaceae</taxon>
        <taxon>Bacteroidaceae incertae sedis</taxon>
        <taxon>Candidatus Avibacteroides</taxon>
    </lineage>
</organism>
<dbReference type="Gene3D" id="1.10.287.80">
    <property type="entry name" value="ATP synthase, gamma subunit, helix hairpin domain"/>
    <property type="match status" value="1"/>
</dbReference>
<evidence type="ECO:0000256" key="1">
    <source>
        <dbReference type="ARBA" id="ARBA00003456"/>
    </source>
</evidence>
<keyword evidence="9" id="KW-0066">ATP synthesis</keyword>
<dbReference type="PANTHER" id="PTHR11693">
    <property type="entry name" value="ATP SYNTHASE GAMMA CHAIN"/>
    <property type="match status" value="1"/>
</dbReference>
<evidence type="ECO:0000256" key="4">
    <source>
        <dbReference type="ARBA" id="ARBA00022448"/>
    </source>
</evidence>
<evidence type="ECO:0000256" key="7">
    <source>
        <dbReference type="ARBA" id="ARBA00023136"/>
    </source>
</evidence>
<dbReference type="GO" id="GO:0045259">
    <property type="term" value="C:proton-transporting ATP synthase complex"/>
    <property type="evidence" value="ECO:0007669"/>
    <property type="project" value="UniProtKB-KW"/>
</dbReference>
<feature type="non-terminal residue" evidence="10">
    <location>
        <position position="1"/>
    </location>
</feature>
<comment type="caution">
    <text evidence="10">The sequence shown here is derived from an EMBL/GenBank/DDBJ whole genome shotgun (WGS) entry which is preliminary data.</text>
</comment>
<dbReference type="PRINTS" id="PR00126">
    <property type="entry name" value="ATPASEGAMMA"/>
</dbReference>
<keyword evidence="4" id="KW-0813">Transport</keyword>
<name>A0A9D2ZUU9_9BACT</name>
<dbReference type="InterPro" id="IPR000131">
    <property type="entry name" value="ATP_synth_F1_gsu"/>
</dbReference>
<evidence type="ECO:0000256" key="2">
    <source>
        <dbReference type="ARBA" id="ARBA00004170"/>
    </source>
</evidence>
<dbReference type="AlphaFoldDB" id="A0A9D2ZUU9"/>
<sequence length="200" mass="21997">FNHNAIRELEETVRSLRAEGFAAITVWPVGVKMSAAVRKAGYDCCTDYVRLGSALDYGKSADCAARLIDDYTSGRTDRVVLVHNHFYSMGHQGPLHSTMMPMSADMLAEGGNAGGMVADYIFEPSPEEMLRALVPYALRIYFYEALTDSATAEHASRMIAMQTASDNAGELLDELSVTYNKRRQQAITDELADITQATLN</sequence>
<dbReference type="PANTHER" id="PTHR11693:SF22">
    <property type="entry name" value="ATP SYNTHASE SUBUNIT GAMMA, MITOCHONDRIAL"/>
    <property type="match status" value="1"/>
</dbReference>
<gene>
    <name evidence="10" type="ORF">IAA93_06925</name>
</gene>
<proteinExistence type="inferred from homology"/>
<evidence type="ECO:0000313" key="11">
    <source>
        <dbReference type="Proteomes" id="UP000787625"/>
    </source>
</evidence>
<evidence type="ECO:0000256" key="3">
    <source>
        <dbReference type="ARBA" id="ARBA00007681"/>
    </source>
</evidence>